<dbReference type="OrthoDB" id="9800855at2"/>
<dbReference type="SMART" id="SM00898">
    <property type="entry name" value="Fapy_DNA_glyco"/>
    <property type="match status" value="1"/>
</dbReference>
<evidence type="ECO:0000313" key="24">
    <source>
        <dbReference type="Proteomes" id="UP000259762"/>
    </source>
</evidence>
<dbReference type="InterPro" id="IPR000214">
    <property type="entry name" value="Znf_DNA_glyclase/AP_lyase"/>
</dbReference>
<dbReference type="GO" id="GO:0006284">
    <property type="term" value="P:base-excision repair"/>
    <property type="evidence" value="ECO:0007669"/>
    <property type="project" value="InterPro"/>
</dbReference>
<feature type="domain" description="Formamidopyrimidine-DNA glycosylase catalytic" evidence="22">
    <location>
        <begin position="2"/>
        <end position="113"/>
    </location>
</feature>
<evidence type="ECO:0000256" key="17">
    <source>
        <dbReference type="ARBA" id="ARBA00023295"/>
    </source>
</evidence>
<sequence>MPELPEAEVISRFFACKAVGRSVEGVTVYRRDLRVRIADGFESAVVGRKIESVHRISRYLVFVLGGGGRVMFHMGMSGRMIHARPYVREKHDHVALLLDDGFHIVFNDPRRFGAVLLVDFQAYEDIASRIGPDPLSAEFNARYLMRPSKTCVKSVLMNNSIVAGIGNIYASEILFRVGVLPTRAMSSISYEECERIVRETKVTLQLAIDTGGSTIKDYKVPTGAVGGFQQHFMVYQREGKPCNICGASILSERHGGRSTFFCALCQR</sequence>
<dbReference type="SUPFAM" id="SSF81624">
    <property type="entry name" value="N-terminal domain of MutM-like DNA repair proteins"/>
    <property type="match status" value="1"/>
</dbReference>
<keyword evidence="16" id="KW-0511">Multifunctional enzyme</keyword>
<dbReference type="GO" id="GO:0008270">
    <property type="term" value="F:zinc ion binding"/>
    <property type="evidence" value="ECO:0007669"/>
    <property type="project" value="UniProtKB-KW"/>
</dbReference>
<evidence type="ECO:0000256" key="12">
    <source>
        <dbReference type="ARBA" id="ARBA00022833"/>
    </source>
</evidence>
<reference evidence="23 24" key="2">
    <citation type="journal article" date="2019" name="BMC Genomics">
        <title>The Anaplasma ovis genome reveals a high proportion of pseudogenes.</title>
        <authorList>
            <person name="Liu Z."/>
            <person name="Peasley A.M."/>
            <person name="Yang J."/>
            <person name="Li Y."/>
            <person name="Guan G."/>
            <person name="Luo J."/>
            <person name="Yin H."/>
            <person name="Brayton K.A."/>
        </authorList>
    </citation>
    <scope>NUCLEOTIDE SEQUENCE [LARGE SCALE GENOMIC DNA]</scope>
    <source>
        <strain evidence="23 24">Haibei</strain>
    </source>
</reference>
<evidence type="ECO:0000256" key="6">
    <source>
        <dbReference type="ARBA" id="ARBA00012720"/>
    </source>
</evidence>
<evidence type="ECO:0000256" key="13">
    <source>
        <dbReference type="ARBA" id="ARBA00023125"/>
    </source>
</evidence>
<dbReference type="SUPFAM" id="SSF57716">
    <property type="entry name" value="Glucocorticoid receptor-like (DNA-binding domain)"/>
    <property type="match status" value="1"/>
</dbReference>
<evidence type="ECO:0000256" key="20">
    <source>
        <dbReference type="PROSITE-ProRule" id="PRU00391"/>
    </source>
</evidence>
<evidence type="ECO:0000313" key="23">
    <source>
        <dbReference type="EMBL" id="ASI47747.1"/>
    </source>
</evidence>
<dbReference type="PROSITE" id="PS51068">
    <property type="entry name" value="FPG_CAT"/>
    <property type="match status" value="1"/>
</dbReference>
<dbReference type="RefSeq" id="WP_075139038.1">
    <property type="nucleotide sequence ID" value="NZ_CP015994.1"/>
</dbReference>
<evidence type="ECO:0000256" key="3">
    <source>
        <dbReference type="ARBA" id="ARBA00009409"/>
    </source>
</evidence>
<name>A0A2Z2L840_9RICK</name>
<evidence type="ECO:0000256" key="8">
    <source>
        <dbReference type="ARBA" id="ARBA00022723"/>
    </source>
</evidence>
<dbReference type="SUPFAM" id="SSF46946">
    <property type="entry name" value="S13-like H2TH domain"/>
    <property type="match status" value="1"/>
</dbReference>
<evidence type="ECO:0000256" key="16">
    <source>
        <dbReference type="ARBA" id="ARBA00023268"/>
    </source>
</evidence>
<gene>
    <name evidence="23" type="primary">fpg</name>
    <name evidence="23" type="ORF">AOV_02720</name>
</gene>
<dbReference type="InterPro" id="IPR012319">
    <property type="entry name" value="FPG_cat"/>
</dbReference>
<dbReference type="CDD" id="cd08966">
    <property type="entry name" value="EcFpg-like_N"/>
    <property type="match status" value="1"/>
</dbReference>
<comment type="subunit">
    <text evidence="4">Monomer.</text>
</comment>
<evidence type="ECO:0000256" key="4">
    <source>
        <dbReference type="ARBA" id="ARBA00011245"/>
    </source>
</evidence>
<evidence type="ECO:0000259" key="22">
    <source>
        <dbReference type="PROSITE" id="PS51068"/>
    </source>
</evidence>
<proteinExistence type="inferred from homology"/>
<evidence type="ECO:0000256" key="15">
    <source>
        <dbReference type="ARBA" id="ARBA00023239"/>
    </source>
</evidence>
<accession>A0A2Z2L840</accession>
<keyword evidence="10 20" id="KW-0863">Zinc-finger</keyword>
<dbReference type="FunFam" id="1.10.8.50:FF:000003">
    <property type="entry name" value="Formamidopyrimidine-DNA glycosylase"/>
    <property type="match status" value="1"/>
</dbReference>
<dbReference type="InterPro" id="IPR035937">
    <property type="entry name" value="FPG_N"/>
</dbReference>
<dbReference type="GO" id="GO:0003684">
    <property type="term" value="F:damaged DNA binding"/>
    <property type="evidence" value="ECO:0007669"/>
    <property type="project" value="InterPro"/>
</dbReference>
<comment type="similarity">
    <text evidence="3">Belongs to the FPG family.</text>
</comment>
<keyword evidence="24" id="KW-1185">Reference proteome</keyword>
<dbReference type="GO" id="GO:0140078">
    <property type="term" value="F:class I DNA-(apurinic or apyrimidinic site) endonuclease activity"/>
    <property type="evidence" value="ECO:0007669"/>
    <property type="project" value="UniProtKB-EC"/>
</dbReference>
<evidence type="ECO:0000256" key="9">
    <source>
        <dbReference type="ARBA" id="ARBA00022763"/>
    </source>
</evidence>
<evidence type="ECO:0000256" key="1">
    <source>
        <dbReference type="ARBA" id="ARBA00001668"/>
    </source>
</evidence>
<comment type="catalytic activity">
    <reaction evidence="19">
        <text>2'-deoxyribonucleotide-(2'-deoxyribose 5'-phosphate)-2'-deoxyribonucleotide-DNA = a 3'-end 2'-deoxyribonucleotide-(2,3-dehydro-2,3-deoxyribose 5'-phosphate)-DNA + a 5'-end 5'-phospho-2'-deoxyribonucleoside-DNA + H(+)</text>
        <dbReference type="Rhea" id="RHEA:66592"/>
        <dbReference type="Rhea" id="RHEA-COMP:13180"/>
        <dbReference type="Rhea" id="RHEA-COMP:16897"/>
        <dbReference type="Rhea" id="RHEA-COMP:17067"/>
        <dbReference type="ChEBI" id="CHEBI:15378"/>
        <dbReference type="ChEBI" id="CHEBI:136412"/>
        <dbReference type="ChEBI" id="CHEBI:157695"/>
        <dbReference type="ChEBI" id="CHEBI:167181"/>
        <dbReference type="EC" id="4.2.99.18"/>
    </reaction>
</comment>
<dbReference type="Gene3D" id="3.20.190.10">
    <property type="entry name" value="MutM-like, N-terminal"/>
    <property type="match status" value="1"/>
</dbReference>
<evidence type="ECO:0000256" key="10">
    <source>
        <dbReference type="ARBA" id="ARBA00022771"/>
    </source>
</evidence>
<reference evidence="24" key="1">
    <citation type="submission" date="2018-06" db="EMBL/GenBank/DDBJ databases">
        <title>The Anaplasma ovis genome reveals a high proportion of pseudogenes.</title>
        <authorList>
            <person name="Liu Z."/>
            <person name="Peasley A.M."/>
            <person name="Yang J."/>
            <person name="Li Y."/>
            <person name="Guan G."/>
            <person name="Luo J."/>
            <person name="Yin H."/>
            <person name="Brayton K.A."/>
        </authorList>
    </citation>
    <scope>NUCLEOTIDE SEQUENCE [LARGE SCALE GENOMIC DNA]</scope>
    <source>
        <strain evidence="24">Haibei</strain>
    </source>
</reference>
<dbReference type="PANTHER" id="PTHR22993:SF9">
    <property type="entry name" value="FORMAMIDOPYRIMIDINE-DNA GLYCOSYLASE"/>
    <property type="match status" value="1"/>
</dbReference>
<keyword evidence="11" id="KW-0378">Hydrolase</keyword>
<dbReference type="EC" id="4.2.99.18" evidence="6"/>
<keyword evidence="15" id="KW-0456">Lyase</keyword>
<keyword evidence="12" id="KW-0862">Zinc</keyword>
<dbReference type="InterPro" id="IPR010979">
    <property type="entry name" value="Ribosomal_uS13-like_H2TH"/>
</dbReference>
<evidence type="ECO:0000256" key="14">
    <source>
        <dbReference type="ARBA" id="ARBA00023204"/>
    </source>
</evidence>
<keyword evidence="8" id="KW-0479">Metal-binding</keyword>
<evidence type="ECO:0000256" key="18">
    <source>
        <dbReference type="ARBA" id="ARBA00030638"/>
    </source>
</evidence>
<dbReference type="Pfam" id="PF06831">
    <property type="entry name" value="H2TH"/>
    <property type="match status" value="1"/>
</dbReference>
<evidence type="ECO:0000256" key="11">
    <source>
        <dbReference type="ARBA" id="ARBA00022801"/>
    </source>
</evidence>
<dbReference type="PANTHER" id="PTHR22993">
    <property type="entry name" value="FORMAMIDOPYRIMIDINE-DNA GLYCOSYLASE"/>
    <property type="match status" value="1"/>
</dbReference>
<dbReference type="NCBIfam" id="TIGR00577">
    <property type="entry name" value="fpg"/>
    <property type="match status" value="1"/>
</dbReference>
<dbReference type="PROSITE" id="PS01242">
    <property type="entry name" value="ZF_FPG_1"/>
    <property type="match status" value="1"/>
</dbReference>
<keyword evidence="13" id="KW-0238">DNA-binding</keyword>
<comment type="cofactor">
    <cofactor evidence="2">
        <name>Zn(2+)</name>
        <dbReference type="ChEBI" id="CHEBI:29105"/>
    </cofactor>
</comment>
<evidence type="ECO:0000256" key="7">
    <source>
        <dbReference type="ARBA" id="ARBA00016240"/>
    </source>
</evidence>
<dbReference type="EMBL" id="CP015994">
    <property type="protein sequence ID" value="ASI47747.1"/>
    <property type="molecule type" value="Genomic_DNA"/>
</dbReference>
<dbReference type="InterPro" id="IPR015887">
    <property type="entry name" value="DNA_glyclase_Znf_dom_DNA_BS"/>
</dbReference>
<comment type="catalytic activity">
    <reaction evidence="1">
        <text>Hydrolysis of DNA containing ring-opened 7-methylguanine residues, releasing 2,6-diamino-4-hydroxy-5-(N-methyl)formamidopyrimidine.</text>
        <dbReference type="EC" id="3.2.2.23"/>
    </reaction>
</comment>
<evidence type="ECO:0000256" key="19">
    <source>
        <dbReference type="ARBA" id="ARBA00044632"/>
    </source>
</evidence>
<protein>
    <recommendedName>
        <fullName evidence="7">Formamidopyrimidine-DNA glycosylase</fullName>
        <ecNumber evidence="5">3.2.2.23</ecNumber>
        <ecNumber evidence="6">4.2.99.18</ecNumber>
    </recommendedName>
    <alternativeName>
        <fullName evidence="18">DNA-(apurinic or apyrimidinic site) lyase MutM</fullName>
    </alternativeName>
</protein>
<dbReference type="NCBIfam" id="NF002211">
    <property type="entry name" value="PRK01103.1"/>
    <property type="match status" value="1"/>
</dbReference>
<evidence type="ECO:0000256" key="5">
    <source>
        <dbReference type="ARBA" id="ARBA00012024"/>
    </source>
</evidence>
<dbReference type="AlphaFoldDB" id="A0A2Z2L840"/>
<dbReference type="Pfam" id="PF06827">
    <property type="entry name" value="zf-FPG_IleRS"/>
    <property type="match status" value="1"/>
</dbReference>
<dbReference type="Pfam" id="PF01149">
    <property type="entry name" value="Fapy_DNA_glyco"/>
    <property type="match status" value="1"/>
</dbReference>
<dbReference type="EC" id="3.2.2.23" evidence="5"/>
<dbReference type="PROSITE" id="PS51066">
    <property type="entry name" value="ZF_FPG_2"/>
    <property type="match status" value="1"/>
</dbReference>
<keyword evidence="9" id="KW-0227">DNA damage</keyword>
<dbReference type="SMART" id="SM01232">
    <property type="entry name" value="H2TH"/>
    <property type="match status" value="1"/>
</dbReference>
<dbReference type="InterPro" id="IPR010663">
    <property type="entry name" value="Znf_FPG/IleRS"/>
</dbReference>
<dbReference type="InterPro" id="IPR020629">
    <property type="entry name" value="FPG_Glyclase"/>
</dbReference>
<keyword evidence="17" id="KW-0326">Glycosidase</keyword>
<feature type="domain" description="FPG-type" evidence="21">
    <location>
        <begin position="233"/>
        <end position="267"/>
    </location>
</feature>
<evidence type="ECO:0000256" key="2">
    <source>
        <dbReference type="ARBA" id="ARBA00001947"/>
    </source>
</evidence>
<evidence type="ECO:0000259" key="21">
    <source>
        <dbReference type="PROSITE" id="PS51066"/>
    </source>
</evidence>
<organism evidence="23 24">
    <name type="scientific">Anaplasma ovis str. Haibei</name>
    <dbReference type="NCBI Taxonomy" id="1248439"/>
    <lineage>
        <taxon>Bacteria</taxon>
        <taxon>Pseudomonadati</taxon>
        <taxon>Pseudomonadota</taxon>
        <taxon>Alphaproteobacteria</taxon>
        <taxon>Rickettsiales</taxon>
        <taxon>Anaplasmataceae</taxon>
        <taxon>Anaplasma</taxon>
    </lineage>
</organism>
<dbReference type="GO" id="GO:0034039">
    <property type="term" value="F:8-oxo-7,8-dihydroguanine DNA N-glycosylase activity"/>
    <property type="evidence" value="ECO:0007669"/>
    <property type="project" value="TreeGrafter"/>
</dbReference>
<dbReference type="InterPro" id="IPR015886">
    <property type="entry name" value="H2TH_FPG"/>
</dbReference>
<dbReference type="Proteomes" id="UP000259762">
    <property type="component" value="Chromosome"/>
</dbReference>
<dbReference type="KEGG" id="aoh:AOV_02720"/>
<keyword evidence="14" id="KW-0234">DNA repair</keyword>
<dbReference type="Gene3D" id="1.10.8.50">
    <property type="match status" value="1"/>
</dbReference>